<evidence type="ECO:0000256" key="5">
    <source>
        <dbReference type="ARBA" id="ARBA00022970"/>
    </source>
</evidence>
<reference evidence="10 11" key="1">
    <citation type="submission" date="2018-11" db="EMBL/GenBank/DDBJ databases">
        <title>Sequencing the genomes of 1000 actinobacteria strains.</title>
        <authorList>
            <person name="Klenk H.-P."/>
        </authorList>
    </citation>
    <scope>NUCLEOTIDE SEQUENCE [LARGE SCALE GENOMIC DNA]</scope>
    <source>
        <strain evidence="10 11">DSM 15700</strain>
    </source>
</reference>
<comment type="similarity">
    <text evidence="8">Belongs to the binding-protein-dependent transport system permease family. LivHM subfamily.</text>
</comment>
<keyword evidence="7 9" id="KW-0472">Membrane</keyword>
<dbReference type="AlphaFoldDB" id="A0A3N4Z7N8"/>
<comment type="subcellular location">
    <subcellularLocation>
        <location evidence="1">Cell membrane</location>
        <topology evidence="1">Multi-pass membrane protein</topology>
    </subcellularLocation>
</comment>
<evidence type="ECO:0000256" key="9">
    <source>
        <dbReference type="SAM" id="Phobius"/>
    </source>
</evidence>
<evidence type="ECO:0000256" key="3">
    <source>
        <dbReference type="ARBA" id="ARBA00022475"/>
    </source>
</evidence>
<evidence type="ECO:0000256" key="6">
    <source>
        <dbReference type="ARBA" id="ARBA00022989"/>
    </source>
</evidence>
<feature type="transmembrane region" description="Helical" evidence="9">
    <location>
        <begin position="214"/>
        <end position="237"/>
    </location>
</feature>
<gene>
    <name evidence="10" type="ORF">EDD34_2494</name>
</gene>
<dbReference type="Pfam" id="PF02653">
    <property type="entry name" value="BPD_transp_2"/>
    <property type="match status" value="1"/>
</dbReference>
<accession>A0A3N4Z7N8</accession>
<name>A0A3N4Z7N8_9MICO</name>
<keyword evidence="6 9" id="KW-1133">Transmembrane helix</keyword>
<keyword evidence="2" id="KW-0813">Transport</keyword>
<evidence type="ECO:0000256" key="2">
    <source>
        <dbReference type="ARBA" id="ARBA00022448"/>
    </source>
</evidence>
<evidence type="ECO:0000313" key="11">
    <source>
        <dbReference type="Proteomes" id="UP000280501"/>
    </source>
</evidence>
<feature type="transmembrane region" description="Helical" evidence="9">
    <location>
        <begin position="28"/>
        <end position="50"/>
    </location>
</feature>
<organism evidence="10 11">
    <name type="scientific">Myceligenerans xiligouense</name>
    <dbReference type="NCBI Taxonomy" id="253184"/>
    <lineage>
        <taxon>Bacteria</taxon>
        <taxon>Bacillati</taxon>
        <taxon>Actinomycetota</taxon>
        <taxon>Actinomycetes</taxon>
        <taxon>Micrococcales</taxon>
        <taxon>Promicromonosporaceae</taxon>
        <taxon>Myceligenerans</taxon>
    </lineage>
</organism>
<keyword evidence="11" id="KW-1185">Reference proteome</keyword>
<evidence type="ECO:0000256" key="1">
    <source>
        <dbReference type="ARBA" id="ARBA00004651"/>
    </source>
</evidence>
<evidence type="ECO:0000256" key="4">
    <source>
        <dbReference type="ARBA" id="ARBA00022692"/>
    </source>
</evidence>
<feature type="transmembrane region" description="Helical" evidence="9">
    <location>
        <begin position="257"/>
        <end position="278"/>
    </location>
</feature>
<feature type="transmembrane region" description="Helical" evidence="9">
    <location>
        <begin position="133"/>
        <end position="157"/>
    </location>
</feature>
<keyword evidence="3" id="KW-1003">Cell membrane</keyword>
<keyword evidence="5" id="KW-0029">Amino-acid transport</keyword>
<evidence type="ECO:0000256" key="8">
    <source>
        <dbReference type="ARBA" id="ARBA00037998"/>
    </source>
</evidence>
<dbReference type="EMBL" id="RKQZ01000001">
    <property type="protein sequence ID" value="RPF21858.1"/>
    <property type="molecule type" value="Genomic_DNA"/>
</dbReference>
<evidence type="ECO:0000256" key="7">
    <source>
        <dbReference type="ARBA" id="ARBA00023136"/>
    </source>
</evidence>
<feature type="transmembrane region" description="Helical" evidence="9">
    <location>
        <begin position="94"/>
        <end position="112"/>
    </location>
</feature>
<evidence type="ECO:0000313" key="10">
    <source>
        <dbReference type="EMBL" id="RPF21858.1"/>
    </source>
</evidence>
<dbReference type="GO" id="GO:0005886">
    <property type="term" value="C:plasma membrane"/>
    <property type="evidence" value="ECO:0007669"/>
    <property type="project" value="UniProtKB-SubCell"/>
</dbReference>
<dbReference type="RefSeq" id="WP_123814852.1">
    <property type="nucleotide sequence ID" value="NZ_RKQZ01000001.1"/>
</dbReference>
<dbReference type="Proteomes" id="UP000280501">
    <property type="component" value="Unassembled WGS sequence"/>
</dbReference>
<sequence>MNLLPFVVAGLVIGSVYALSGVGVLVLYRTTGVLNFAHGAVGGVAAMIVWQTVELRMQPSVAIALGIAAGAAIAFVFGLVAGPYLARVDQLRKAMATLGLALALLGLMLFLWNDKARTIRLESSRISFDVAGARVNVTQLVCLGLALLVVVGTLLALRHTSMGTSMRALASDRELASVVGTDVRLVENTAWAISGAVAGVSGILLADQTRLEPAFLTFLIIPELAAVVIGRFVSLWLTLVGGLAVGVGQSLVSAWPTVGAFSTAVPFVVATIVILAAARRRVVTIGVVRT</sequence>
<dbReference type="PANTHER" id="PTHR11795">
    <property type="entry name" value="BRANCHED-CHAIN AMINO ACID TRANSPORT SYSTEM PERMEASE PROTEIN LIVH"/>
    <property type="match status" value="1"/>
</dbReference>
<protein>
    <submittedName>
        <fullName evidence="10">Amino acid/amide ABC transporter membrane protein 1 (HAAT family)</fullName>
    </submittedName>
</protein>
<dbReference type="PANTHER" id="PTHR11795:SF449">
    <property type="entry name" value="BRANCHED-CHAIN AMINO ACID TRANSPORT PERMEASE PROTEIN LIVH-RELATED"/>
    <property type="match status" value="1"/>
</dbReference>
<dbReference type="InterPro" id="IPR001851">
    <property type="entry name" value="ABC_transp_permease"/>
</dbReference>
<keyword evidence="4 9" id="KW-0812">Transmembrane</keyword>
<comment type="caution">
    <text evidence="10">The sequence shown here is derived from an EMBL/GenBank/DDBJ whole genome shotgun (WGS) entry which is preliminary data.</text>
</comment>
<feature type="transmembrane region" description="Helical" evidence="9">
    <location>
        <begin position="62"/>
        <end position="82"/>
    </location>
</feature>
<proteinExistence type="inferred from homology"/>
<dbReference type="GO" id="GO:0006865">
    <property type="term" value="P:amino acid transport"/>
    <property type="evidence" value="ECO:0007669"/>
    <property type="project" value="UniProtKB-KW"/>
</dbReference>
<dbReference type="GO" id="GO:0022857">
    <property type="term" value="F:transmembrane transporter activity"/>
    <property type="evidence" value="ECO:0007669"/>
    <property type="project" value="InterPro"/>
</dbReference>
<dbReference type="OrthoDB" id="9807115at2"/>
<dbReference type="InterPro" id="IPR052157">
    <property type="entry name" value="BCAA_transport_permease"/>
</dbReference>
<dbReference type="CDD" id="cd06582">
    <property type="entry name" value="TM_PBP1_LivH_like"/>
    <property type="match status" value="1"/>
</dbReference>